<sequence length="81" mass="9608">MNFEDYVKRELQLHTDLLNQIQTTLSELLSYQKIGSRKFITPAEYCKLNGISRKTLHRYIKEDMVIAKKISSRKYLIQSDI</sequence>
<dbReference type="Proteomes" id="UP000192393">
    <property type="component" value="Unassembled WGS sequence"/>
</dbReference>
<protein>
    <recommendedName>
        <fullName evidence="3">Helix-turn-helix domain-containing protein</fullName>
    </recommendedName>
</protein>
<dbReference type="AlphaFoldDB" id="A0A1W2B610"/>
<evidence type="ECO:0000313" key="2">
    <source>
        <dbReference type="Proteomes" id="UP000192393"/>
    </source>
</evidence>
<evidence type="ECO:0000313" key="1">
    <source>
        <dbReference type="EMBL" id="SMC68112.1"/>
    </source>
</evidence>
<accession>A0A1W2B610</accession>
<name>A0A1W2B610_9FLAO</name>
<proteinExistence type="predicted"/>
<organism evidence="1 2">
    <name type="scientific">Moheibacter sediminis</name>
    <dbReference type="NCBI Taxonomy" id="1434700"/>
    <lineage>
        <taxon>Bacteria</taxon>
        <taxon>Pseudomonadati</taxon>
        <taxon>Bacteroidota</taxon>
        <taxon>Flavobacteriia</taxon>
        <taxon>Flavobacteriales</taxon>
        <taxon>Weeksellaceae</taxon>
        <taxon>Moheibacter</taxon>
    </lineage>
</organism>
<evidence type="ECO:0008006" key="3">
    <source>
        <dbReference type="Google" id="ProtNLM"/>
    </source>
</evidence>
<dbReference type="STRING" id="1434700.SAMN06296427_105283"/>
<gene>
    <name evidence="1" type="ORF">SAMN06296427_105283</name>
</gene>
<reference evidence="1 2" key="1">
    <citation type="submission" date="2017-04" db="EMBL/GenBank/DDBJ databases">
        <authorList>
            <person name="Afonso C.L."/>
            <person name="Miller P.J."/>
            <person name="Scott M.A."/>
            <person name="Spackman E."/>
            <person name="Goraichik I."/>
            <person name="Dimitrov K.M."/>
            <person name="Suarez D.L."/>
            <person name="Swayne D.E."/>
        </authorList>
    </citation>
    <scope>NUCLEOTIDE SEQUENCE [LARGE SCALE GENOMIC DNA]</scope>
    <source>
        <strain evidence="1 2">CGMCC 1.12708</strain>
    </source>
</reference>
<keyword evidence="2" id="KW-1185">Reference proteome</keyword>
<dbReference type="EMBL" id="FWXS01000005">
    <property type="protein sequence ID" value="SMC68112.1"/>
    <property type="molecule type" value="Genomic_DNA"/>
</dbReference>